<proteinExistence type="predicted"/>
<dbReference type="Pfam" id="PF00403">
    <property type="entry name" value="HMA"/>
    <property type="match status" value="1"/>
</dbReference>
<dbReference type="PATRIC" id="fig|927665.4.peg.3999"/>
<sequence length="68" mass="7193">MATMKFKTNAKCGGCVAAIGAKLNKLVKEDEWSVNLKSPDKVLEVTADVPADKIIAAVTDAGFKAEQL</sequence>
<dbReference type="Gene3D" id="3.30.70.100">
    <property type="match status" value="1"/>
</dbReference>
<dbReference type="HOGENOM" id="CLU_134973_7_3_10"/>
<dbReference type="EMBL" id="AQHV01000021">
    <property type="protein sequence ID" value="KKB48665.1"/>
    <property type="molecule type" value="Genomic_DNA"/>
</dbReference>
<evidence type="ECO:0000313" key="2">
    <source>
        <dbReference type="EMBL" id="KKB48665.1"/>
    </source>
</evidence>
<name>A0A0F5ITR0_9BACT</name>
<dbReference type="InterPro" id="IPR006121">
    <property type="entry name" value="HMA_dom"/>
</dbReference>
<comment type="caution">
    <text evidence="2">The sequence shown here is derived from an EMBL/GenBank/DDBJ whole genome shotgun (WGS) entry which is preliminary data.</text>
</comment>
<dbReference type="Proteomes" id="UP000033047">
    <property type="component" value="Unassembled WGS sequence"/>
</dbReference>
<organism evidence="2 3">
    <name type="scientific">Parabacteroides goldsteinii DSM 19448 = WAL 12034</name>
    <dbReference type="NCBI Taxonomy" id="927665"/>
    <lineage>
        <taxon>Bacteria</taxon>
        <taxon>Pseudomonadati</taxon>
        <taxon>Bacteroidota</taxon>
        <taxon>Bacteroidia</taxon>
        <taxon>Bacteroidales</taxon>
        <taxon>Tannerellaceae</taxon>
        <taxon>Parabacteroides</taxon>
    </lineage>
</organism>
<evidence type="ECO:0000313" key="3">
    <source>
        <dbReference type="Proteomes" id="UP000033047"/>
    </source>
</evidence>
<dbReference type="STRING" id="927665.HMPREF1535_03893"/>
<dbReference type="CDD" id="cd00371">
    <property type="entry name" value="HMA"/>
    <property type="match status" value="1"/>
</dbReference>
<accession>A0A0F5ITR0</accession>
<reference evidence="2 3" key="1">
    <citation type="submission" date="2013-04" db="EMBL/GenBank/DDBJ databases">
        <title>The Genome Sequence of Parabacteroides goldsteinii DSM 19448.</title>
        <authorList>
            <consortium name="The Broad Institute Genomics Platform"/>
            <person name="Earl A."/>
            <person name="Ward D."/>
            <person name="Feldgarden M."/>
            <person name="Gevers D."/>
            <person name="Martens E."/>
            <person name="Sakamoto M."/>
            <person name="Benno Y."/>
            <person name="Song Y."/>
            <person name="Liu C."/>
            <person name="Lee J."/>
            <person name="Bolanos M."/>
            <person name="Vaisanen M.L."/>
            <person name="Finegold S.M."/>
            <person name="Walker B."/>
            <person name="Young S."/>
            <person name="Zeng Q."/>
            <person name="Gargeya S."/>
            <person name="Fitzgerald M."/>
            <person name="Haas B."/>
            <person name="Abouelleil A."/>
            <person name="Allen A.W."/>
            <person name="Alvarado L."/>
            <person name="Arachchi H.M."/>
            <person name="Berlin A.M."/>
            <person name="Chapman S.B."/>
            <person name="Gainer-Dewar J."/>
            <person name="Goldberg J."/>
            <person name="Griggs A."/>
            <person name="Gujja S."/>
            <person name="Hansen M."/>
            <person name="Howarth C."/>
            <person name="Imamovic A."/>
            <person name="Ireland A."/>
            <person name="Larimer J."/>
            <person name="McCowan C."/>
            <person name="Murphy C."/>
            <person name="Pearson M."/>
            <person name="Poon T.W."/>
            <person name="Priest M."/>
            <person name="Roberts A."/>
            <person name="Saif S."/>
            <person name="Shea T."/>
            <person name="Sisk P."/>
            <person name="Sykes S."/>
            <person name="Wortman J."/>
            <person name="Nusbaum C."/>
            <person name="Birren B."/>
        </authorList>
    </citation>
    <scope>NUCLEOTIDE SEQUENCE [LARGE SCALE GENOMIC DNA]</scope>
    <source>
        <strain evidence="2 3">DSM 19448</strain>
    </source>
</reference>
<dbReference type="InterPro" id="IPR036163">
    <property type="entry name" value="HMA_dom_sf"/>
</dbReference>
<feature type="domain" description="HMA" evidence="1">
    <location>
        <begin position="9"/>
        <end position="64"/>
    </location>
</feature>
<gene>
    <name evidence="2" type="ORF">HMPREF1535_03893</name>
</gene>
<dbReference type="AlphaFoldDB" id="A0A0F5ITR0"/>
<dbReference type="SUPFAM" id="SSF55008">
    <property type="entry name" value="HMA, heavy metal-associated domain"/>
    <property type="match status" value="1"/>
</dbReference>
<dbReference type="GO" id="GO:0046872">
    <property type="term" value="F:metal ion binding"/>
    <property type="evidence" value="ECO:0007669"/>
    <property type="project" value="InterPro"/>
</dbReference>
<evidence type="ECO:0000259" key="1">
    <source>
        <dbReference type="Pfam" id="PF00403"/>
    </source>
</evidence>
<dbReference type="RefSeq" id="WP_046147143.1">
    <property type="nucleotide sequence ID" value="NZ_KQ033913.1"/>
</dbReference>
<protein>
    <recommendedName>
        <fullName evidence="1">HMA domain-containing protein</fullName>
    </recommendedName>
</protein>